<keyword evidence="2" id="KW-1185">Reference proteome</keyword>
<dbReference type="Proteomes" id="UP001054945">
    <property type="component" value="Unassembled WGS sequence"/>
</dbReference>
<dbReference type="EMBL" id="BPLR01013408">
    <property type="protein sequence ID" value="GIY60984.1"/>
    <property type="molecule type" value="Genomic_DNA"/>
</dbReference>
<organism evidence="1 2">
    <name type="scientific">Caerostris extrusa</name>
    <name type="common">Bark spider</name>
    <name type="synonym">Caerostris bankana</name>
    <dbReference type="NCBI Taxonomy" id="172846"/>
    <lineage>
        <taxon>Eukaryota</taxon>
        <taxon>Metazoa</taxon>
        <taxon>Ecdysozoa</taxon>
        <taxon>Arthropoda</taxon>
        <taxon>Chelicerata</taxon>
        <taxon>Arachnida</taxon>
        <taxon>Araneae</taxon>
        <taxon>Araneomorphae</taxon>
        <taxon>Entelegynae</taxon>
        <taxon>Araneoidea</taxon>
        <taxon>Araneidae</taxon>
        <taxon>Caerostris</taxon>
    </lineage>
</organism>
<evidence type="ECO:0000313" key="2">
    <source>
        <dbReference type="Proteomes" id="UP001054945"/>
    </source>
</evidence>
<protein>
    <submittedName>
        <fullName evidence="1">Uncharacterized protein</fullName>
    </submittedName>
</protein>
<gene>
    <name evidence="1" type="ORF">CEXT_8681</name>
</gene>
<evidence type="ECO:0000313" key="1">
    <source>
        <dbReference type="EMBL" id="GIY60984.1"/>
    </source>
</evidence>
<accession>A0AAV4UT88</accession>
<proteinExistence type="predicted"/>
<name>A0AAV4UT88_CAEEX</name>
<comment type="caution">
    <text evidence="1">The sequence shown here is derived from an EMBL/GenBank/DDBJ whole genome shotgun (WGS) entry which is preliminary data.</text>
</comment>
<sequence length="106" mass="11197">MDNLQLGKESDLPIPPDIASSGADSHLSAGNLAADQIFHCATIESITSISFRAVVSCRHIPSGVSFSLSVDLSLSSTACGEYPRWSSEGPFSSVKIFISSSSSFRK</sequence>
<dbReference type="AlphaFoldDB" id="A0AAV4UT88"/>
<reference evidence="1 2" key="1">
    <citation type="submission" date="2021-06" db="EMBL/GenBank/DDBJ databases">
        <title>Caerostris extrusa draft genome.</title>
        <authorList>
            <person name="Kono N."/>
            <person name="Arakawa K."/>
        </authorList>
    </citation>
    <scope>NUCLEOTIDE SEQUENCE [LARGE SCALE GENOMIC DNA]</scope>
</reference>